<organism evidence="1 2">
    <name type="scientific">Corynebacterium phocae</name>
    <dbReference type="NCBI Taxonomy" id="161895"/>
    <lineage>
        <taxon>Bacteria</taxon>
        <taxon>Bacillati</taxon>
        <taxon>Actinomycetota</taxon>
        <taxon>Actinomycetes</taxon>
        <taxon>Mycobacteriales</taxon>
        <taxon>Corynebacteriaceae</taxon>
        <taxon>Corynebacterium</taxon>
    </lineage>
</organism>
<dbReference type="AlphaFoldDB" id="A0A1L7D2G3"/>
<accession>A0A1L7D2G3</accession>
<dbReference type="KEGG" id="cpho:CPHO_04545"/>
<name>A0A1L7D2G3_9CORY</name>
<evidence type="ECO:0000313" key="2">
    <source>
        <dbReference type="Proteomes" id="UP000185491"/>
    </source>
</evidence>
<dbReference type="EMBL" id="CP009249">
    <property type="protein sequence ID" value="APT92280.1"/>
    <property type="molecule type" value="Genomic_DNA"/>
</dbReference>
<gene>
    <name evidence="1" type="ORF">CPHO_04545</name>
</gene>
<keyword evidence="2" id="KW-1185">Reference proteome</keyword>
<evidence type="ECO:0000313" key="1">
    <source>
        <dbReference type="EMBL" id="APT92280.1"/>
    </source>
</evidence>
<sequence length="132" mass="14779">MPNIHFCVLVPAAHRQRVADIFQTALDKLVAAGDLSAGKVEIDPNPKLYDGVEENLRQTYRDEHEDRELEDATVVGYDIAASGVKGSYNQLAMVLSRLLTPHAALPKDHVLLEDEKAHEKPAIFPWLVEVRR</sequence>
<dbReference type="STRING" id="161895.CPHO_04545"/>
<proteinExistence type="predicted"/>
<dbReference type="OrthoDB" id="4773472at2"/>
<dbReference type="RefSeq" id="WP_075733582.1">
    <property type="nucleotide sequence ID" value="NZ_CP009249.1"/>
</dbReference>
<protein>
    <submittedName>
        <fullName evidence="1">Uncharacterized protein</fullName>
    </submittedName>
</protein>
<reference evidence="1 2" key="1">
    <citation type="submission" date="2014-08" db="EMBL/GenBank/DDBJ databases">
        <title>Complete genome sequence of Corynebacterium phocae M408/89/1(T)(=DSM 44612(T)), isolated from the common seal (Phoca vitulina).</title>
        <authorList>
            <person name="Ruckert C."/>
            <person name="Albersmeier A."/>
            <person name="Winkler A."/>
            <person name="Kalinowski J."/>
        </authorList>
    </citation>
    <scope>NUCLEOTIDE SEQUENCE [LARGE SCALE GENOMIC DNA]</scope>
    <source>
        <strain evidence="1 2">M408/89/1</strain>
    </source>
</reference>
<dbReference type="Proteomes" id="UP000185491">
    <property type="component" value="Chromosome"/>
</dbReference>